<dbReference type="SMART" id="SM00842">
    <property type="entry name" value="FtsA"/>
    <property type="match status" value="1"/>
</dbReference>
<dbReference type="PANTHER" id="PTHR32432">
    <property type="entry name" value="CELL DIVISION PROTEIN FTSA-RELATED"/>
    <property type="match status" value="1"/>
</dbReference>
<dbReference type="InterPro" id="IPR043129">
    <property type="entry name" value="ATPase_NBD"/>
</dbReference>
<dbReference type="SUPFAM" id="SSF53067">
    <property type="entry name" value="Actin-like ATPase domain"/>
    <property type="match status" value="2"/>
</dbReference>
<dbReference type="PANTHER" id="PTHR32432:SF3">
    <property type="entry name" value="ETHANOLAMINE UTILIZATION PROTEIN EUTJ"/>
    <property type="match status" value="1"/>
</dbReference>
<feature type="domain" description="SHS2" evidence="1">
    <location>
        <begin position="9"/>
        <end position="177"/>
    </location>
</feature>
<dbReference type="InterPro" id="IPR050696">
    <property type="entry name" value="FtsA/MreB"/>
</dbReference>
<dbReference type="PATRIC" id="fig|1156395.6.peg.678"/>
<dbReference type="Proteomes" id="UP000093080">
    <property type="component" value="Unassembled WGS sequence"/>
</dbReference>
<name>A0A1B9F781_9BACT</name>
<dbReference type="PIRSF" id="PIRSF019169">
    <property type="entry name" value="PilM"/>
    <property type="match status" value="1"/>
</dbReference>
<organism evidence="2 3">
    <name type="scientific">Dissulfuribacter thermophilus</name>
    <dbReference type="NCBI Taxonomy" id="1156395"/>
    <lineage>
        <taxon>Bacteria</taxon>
        <taxon>Pseudomonadati</taxon>
        <taxon>Thermodesulfobacteriota</taxon>
        <taxon>Dissulfuribacteria</taxon>
        <taxon>Dissulfuribacterales</taxon>
        <taxon>Dissulfuribacteraceae</taxon>
        <taxon>Dissulfuribacter</taxon>
    </lineage>
</organism>
<dbReference type="NCBIfam" id="TIGR01175">
    <property type="entry name" value="pilM"/>
    <property type="match status" value="1"/>
</dbReference>
<sequence>MFKKRPRPLVGIDIGSHTIKLVELTGSGQNRRLRRLGRALVPKEAIVDGAVREPETLENTLKALIQNCQPKLRRGASSVSGYSVIVKKINVPYDNERDIEENLIFEAENYVPFEIEEVYLDFNLIGPSKTPKGEQGSEIFLVAAKKEVVDSYADLLQNSGIRPAVIDVDGFAIGNAFEGAKGVINDSVVLMDIGASKSTFSIIKAGMPLFTRDMSIGGGQITKTIGEALGIEFSEAEVIKIKGIDDPIIARDVSKIVKDYVEDWAHEVRKAIEFFKSNSEPLDAPKSLYLTGGSSLLRGICDVFEDVIGIETKRFDPFCNMDKDDKIDRDYLSSVAPQFAIATGLAIRVED</sequence>
<dbReference type="AlphaFoldDB" id="A0A1B9F781"/>
<accession>A0A1B9F781</accession>
<dbReference type="InterPro" id="IPR003494">
    <property type="entry name" value="SHS2_FtsA"/>
</dbReference>
<dbReference type="CDD" id="cd24049">
    <property type="entry name" value="ASKHA_NBD_PilM"/>
    <property type="match status" value="1"/>
</dbReference>
<proteinExistence type="predicted"/>
<dbReference type="EMBL" id="MAGO01000003">
    <property type="protein sequence ID" value="OCC15743.1"/>
    <property type="molecule type" value="Genomic_DNA"/>
</dbReference>
<evidence type="ECO:0000313" key="3">
    <source>
        <dbReference type="Proteomes" id="UP000093080"/>
    </source>
</evidence>
<protein>
    <submittedName>
        <fullName evidence="2">Type IV pilus biogenesis protein PilM</fullName>
    </submittedName>
</protein>
<dbReference type="Gene3D" id="3.30.1490.300">
    <property type="match status" value="1"/>
</dbReference>
<evidence type="ECO:0000259" key="1">
    <source>
        <dbReference type="SMART" id="SM00842"/>
    </source>
</evidence>
<reference evidence="2 3" key="1">
    <citation type="submission" date="2016-06" db="EMBL/GenBank/DDBJ databases">
        <title>Respiratory ammonification of nitrate coupled to the oxidation of elemental sulfur in deep-sea autotrophic thermophilic bacteria.</title>
        <authorList>
            <person name="Slobodkina G.B."/>
            <person name="Mardanov A.V."/>
            <person name="Ravin N.V."/>
            <person name="Frolova A.A."/>
            <person name="Viryasiv M.B."/>
            <person name="Chernyh N.A."/>
            <person name="Bonch-Osmolovskaya E.A."/>
            <person name="Slobodkin A.I."/>
        </authorList>
    </citation>
    <scope>NUCLEOTIDE SEQUENCE [LARGE SCALE GENOMIC DNA]</scope>
    <source>
        <strain evidence="2 3">S69</strain>
    </source>
</reference>
<keyword evidence="3" id="KW-1185">Reference proteome</keyword>
<dbReference type="RefSeq" id="WP_067616362.1">
    <property type="nucleotide sequence ID" value="NZ_MAGO01000003.1"/>
</dbReference>
<dbReference type="Pfam" id="PF11104">
    <property type="entry name" value="PilM_2"/>
    <property type="match status" value="1"/>
</dbReference>
<comment type="caution">
    <text evidence="2">The sequence shown here is derived from an EMBL/GenBank/DDBJ whole genome shotgun (WGS) entry which is preliminary data.</text>
</comment>
<evidence type="ECO:0000313" key="2">
    <source>
        <dbReference type="EMBL" id="OCC15743.1"/>
    </source>
</evidence>
<dbReference type="InterPro" id="IPR005883">
    <property type="entry name" value="PilM"/>
</dbReference>
<dbReference type="Gene3D" id="3.30.420.40">
    <property type="match status" value="2"/>
</dbReference>
<dbReference type="GO" id="GO:0051301">
    <property type="term" value="P:cell division"/>
    <property type="evidence" value="ECO:0007669"/>
    <property type="project" value="InterPro"/>
</dbReference>
<gene>
    <name evidence="2" type="ORF">DBT_0668</name>
</gene>
<dbReference type="STRING" id="1156395.DBT_0668"/>